<protein>
    <submittedName>
        <fullName evidence="3">H-NS family nucleoid-associated regulatory protein</fullName>
    </submittedName>
</protein>
<evidence type="ECO:0000313" key="3">
    <source>
        <dbReference type="EMBL" id="MFG6464027.1"/>
    </source>
</evidence>
<dbReference type="InterPro" id="IPR027444">
    <property type="entry name" value="H-NS_C_dom"/>
</dbReference>
<dbReference type="InterPro" id="IPR037150">
    <property type="entry name" value="H-NS_C_dom_sf"/>
</dbReference>
<dbReference type="EMBL" id="JBIGHX010000008">
    <property type="protein sequence ID" value="MFG6464027.1"/>
    <property type="molecule type" value="Genomic_DNA"/>
</dbReference>
<evidence type="ECO:0000313" key="4">
    <source>
        <dbReference type="Proteomes" id="UP001606302"/>
    </source>
</evidence>
<proteinExistence type="predicted"/>
<sequence>MAKSLSKIMGQIEKLQKEAAAIQSTVIARIRREIAQHGLTAEHLFGSSDSTFVGNGRAAPTKGAPANAVKAKSARAAKPPKFADDQGNAWGGIGKRPQWIRDALASGRSLEEFLVGAKKAAPAAKKTRAAAKAAPVKAVKVAAKKKAAPAKKVAKPTKATKAAAAANPVAKAPVKKAAKVAPAKKAAVKKPTKPAPAEAVDAGEATA</sequence>
<organism evidence="3 4">
    <name type="scientific">Pelomonas lactea</name>
    <dbReference type="NCBI Taxonomy" id="3299030"/>
    <lineage>
        <taxon>Bacteria</taxon>
        <taxon>Pseudomonadati</taxon>
        <taxon>Pseudomonadota</taxon>
        <taxon>Betaproteobacteria</taxon>
        <taxon>Burkholderiales</taxon>
        <taxon>Sphaerotilaceae</taxon>
        <taxon>Roseateles</taxon>
    </lineage>
</organism>
<feature type="domain" description="DNA-binding protein H-NS-like C-terminal" evidence="2">
    <location>
        <begin position="72"/>
        <end position="115"/>
    </location>
</feature>
<dbReference type="RefSeq" id="WP_394513295.1">
    <property type="nucleotide sequence ID" value="NZ_JBIGHX010000008.1"/>
</dbReference>
<reference evidence="3 4" key="1">
    <citation type="submission" date="2024-08" db="EMBL/GenBank/DDBJ databases">
        <authorList>
            <person name="Lu H."/>
        </authorList>
    </citation>
    <scope>NUCLEOTIDE SEQUENCE [LARGE SCALE GENOMIC DNA]</scope>
    <source>
        <strain evidence="3 4">DXS20W</strain>
    </source>
</reference>
<dbReference type="Gene3D" id="4.10.430.10">
    <property type="entry name" value="Histone-like protein H-NS, C-terminal domain"/>
    <property type="match status" value="1"/>
</dbReference>
<dbReference type="SUPFAM" id="SSF81273">
    <property type="entry name" value="H-NS histone-like proteins"/>
    <property type="match status" value="1"/>
</dbReference>
<name>A0ABW7GQB4_9BURK</name>
<feature type="compositionally biased region" description="Low complexity" evidence="1">
    <location>
        <begin position="156"/>
        <end position="172"/>
    </location>
</feature>
<feature type="compositionally biased region" description="Basic residues" evidence="1">
    <location>
        <begin position="145"/>
        <end position="155"/>
    </location>
</feature>
<evidence type="ECO:0000259" key="2">
    <source>
        <dbReference type="SMART" id="SM00528"/>
    </source>
</evidence>
<keyword evidence="4" id="KW-1185">Reference proteome</keyword>
<feature type="region of interest" description="Disordered" evidence="1">
    <location>
        <begin position="145"/>
        <end position="207"/>
    </location>
</feature>
<dbReference type="Proteomes" id="UP001606302">
    <property type="component" value="Unassembled WGS sequence"/>
</dbReference>
<gene>
    <name evidence="3" type="ORF">ACG04Q_20815</name>
</gene>
<feature type="compositionally biased region" description="Low complexity" evidence="1">
    <location>
        <begin position="64"/>
        <end position="80"/>
    </location>
</feature>
<evidence type="ECO:0000256" key="1">
    <source>
        <dbReference type="SAM" id="MobiDB-lite"/>
    </source>
</evidence>
<accession>A0ABW7GQB4</accession>
<comment type="caution">
    <text evidence="3">The sequence shown here is derived from an EMBL/GenBank/DDBJ whole genome shotgun (WGS) entry which is preliminary data.</text>
</comment>
<feature type="region of interest" description="Disordered" evidence="1">
    <location>
        <begin position="56"/>
        <end position="94"/>
    </location>
</feature>
<dbReference type="SMART" id="SM00528">
    <property type="entry name" value="HNS"/>
    <property type="match status" value="1"/>
</dbReference>
<dbReference type="Pfam" id="PF00816">
    <property type="entry name" value="Histone_HNS"/>
    <property type="match status" value="1"/>
</dbReference>